<sequence>MANTGLLPFVRGVDFTCNDFSDEKFPDAIRYMTGLQWLRLDKTNLNEVPEELGKLMKLENLSIKNNNLEKLFGELTELKCLRSLNVRRNRVKSSGIPAELFHLEELTTLDLSHNRLKAVPEGLDKAKSLLTLHMRNTQRTLANLPTSLDTLSNLSDVDLSKNALTKVPDALYSLLNLKRLNLSDNEITEKQTDKSTGHSLQAVEPKEAALHGNPDLVMPPKPVERMRGAGVQCEVGPDSAQAAPAPRPRLGRGARLGAHLTWHARTGEHTARRQRAAAHQRTQDTGQTPGLQVWEIENFIPAPVEEVAQGKFFEGECYIILKTSVEEQGQLTWDIHFWIGSKATLDKGACAAMHAVNLRNLLGAKRTQRHEQGDESEEFLALFPTPPVYIQGSHTASGFFTVDEPRYVTRLYRVHAHGSGVHLVPVEVSAASLDARHVYGKKAKNTLKSKARLFSEKINKEERKNKAELVAEPAGKEPRAFWQALGYEGEPFEHVPTDFSWLPPRLYRVELGMGYLELPQPEAAPLARGVLATRNVYILDTHVDCRVSHMSPGHVPHMSPGHVPHMSPGHVPHMSPGHVPHMSPGHVTYMAPGHVHHMSPGHVPHITDLSALFTPRQPAMPAAEAKTLADEWNEDLEAMEAFVLEGRHFVRLPDAELGVFYTADCYVFLCRYILPAPEDESESSVPDEESDADAVTWVVYFWQGRRAPNMGWLTFTFGLERKFKQLCKRLDVVRTHQQQESLKFMSHFHRNYILNVPLEGGSSASSALVYAEPDNFFWVALGGRKEYDTDADFLNYTRLFRCSNEKGYFIVSEKCTDFCQVFLWLGAKCSEVEIKLAYKSAQVYIQHMKTLQPDRPRKLFLTLKNKESRRFTKCFHGWGEHKRPPENIIEYLNDLHTITSRLTDSGSSYVSCQNRPQFCCSVKATHESLPCPDALALEAFCSVMRDAAEGPQLAAQALSARIHTLNAREALLALSTVDRCMRKCGPAFHAEIGKFRFLNEMIKLVSPKYFANRTAPDVQIKLNFYFICPSSETIFQVLQLLHAWSIEYPKESKFKVAYEMLKNQGVIKETPPPLPPEDVVVSPRNKHAIFEDEEKSKLLQKLLQSKKPEDLQHANRLIKKDILTSIDQLDAVGEMYKQFMAEKKTKKNSSPRKPTNSESLLDFAGVNAPSGDGDKANVTTEAKSPAIDELGDIFSAKDGPTNIAEPLKPVNLMSNGKDSEKANKTEGWNELDSLGEQLLKQSLPDNAKRVDTFNSKPVKKIPMKELEKSSPKHSEAPKNDGEFDLDFFTKKPEERVTVPKFPSPLTPTDDVMVDIRETGTAIENKWQYEPNKDFKVDTKRKPKEQDKNTVEPLTDITVDVKNLVLSEVPPMTVFKEEGGVTVTLEFCKDKPRDDVSIVIVVTTNNGQHDIEDYKFQPVVPKGCKVRLLPASGSALARYNPYEAPALRQPALVARPRGRRVPLKFVVTYVAAGEPCSEMGEVDELPLDLI</sequence>
<keyword evidence="2" id="KW-1185">Reference proteome</keyword>
<gene>
    <name evidence="1" type="ORF">MSG28_010385</name>
</gene>
<evidence type="ECO:0000313" key="1">
    <source>
        <dbReference type="EMBL" id="KAI8436979.1"/>
    </source>
</evidence>
<dbReference type="EMBL" id="CM046117">
    <property type="protein sequence ID" value="KAI8436979.1"/>
    <property type="molecule type" value="Genomic_DNA"/>
</dbReference>
<comment type="caution">
    <text evidence="1">The sequence shown here is derived from an EMBL/GenBank/DDBJ whole genome shotgun (WGS) entry which is preliminary data.</text>
</comment>
<evidence type="ECO:0000313" key="2">
    <source>
        <dbReference type="Proteomes" id="UP001064048"/>
    </source>
</evidence>
<reference evidence="1 2" key="1">
    <citation type="journal article" date="2022" name="Genome Biol. Evol.">
        <title>The Spruce Budworm Genome: Reconstructing the Evolutionary History of Antifreeze Proteins.</title>
        <authorList>
            <person name="Beliveau C."/>
            <person name="Gagne P."/>
            <person name="Picq S."/>
            <person name="Vernygora O."/>
            <person name="Keeling C.I."/>
            <person name="Pinkney K."/>
            <person name="Doucet D."/>
            <person name="Wen F."/>
            <person name="Johnston J.S."/>
            <person name="Maaroufi H."/>
            <person name="Boyle B."/>
            <person name="Laroche J."/>
            <person name="Dewar K."/>
            <person name="Juretic N."/>
            <person name="Blackburn G."/>
            <person name="Nisole A."/>
            <person name="Brunet B."/>
            <person name="Brandao M."/>
            <person name="Lumley L."/>
            <person name="Duan J."/>
            <person name="Quan G."/>
            <person name="Lucarotti C.J."/>
            <person name="Roe A.D."/>
            <person name="Sperling F.A.H."/>
            <person name="Levesque R.C."/>
            <person name="Cusson M."/>
        </authorList>
    </citation>
    <scope>NUCLEOTIDE SEQUENCE [LARGE SCALE GENOMIC DNA]</scope>
    <source>
        <strain evidence="1">Glfc:IPQL:Cfum</strain>
    </source>
</reference>
<name>A0ACC0KKH9_CHOFU</name>
<organism evidence="1 2">
    <name type="scientific">Choristoneura fumiferana</name>
    <name type="common">Spruce budworm moth</name>
    <name type="synonym">Archips fumiferana</name>
    <dbReference type="NCBI Taxonomy" id="7141"/>
    <lineage>
        <taxon>Eukaryota</taxon>
        <taxon>Metazoa</taxon>
        <taxon>Ecdysozoa</taxon>
        <taxon>Arthropoda</taxon>
        <taxon>Hexapoda</taxon>
        <taxon>Insecta</taxon>
        <taxon>Pterygota</taxon>
        <taxon>Neoptera</taxon>
        <taxon>Endopterygota</taxon>
        <taxon>Lepidoptera</taxon>
        <taxon>Glossata</taxon>
        <taxon>Ditrysia</taxon>
        <taxon>Tortricoidea</taxon>
        <taxon>Tortricidae</taxon>
        <taxon>Tortricinae</taxon>
        <taxon>Choristoneura</taxon>
    </lineage>
</organism>
<accession>A0ACC0KKH9</accession>
<dbReference type="Proteomes" id="UP001064048">
    <property type="component" value="Chromosome 17"/>
</dbReference>
<proteinExistence type="predicted"/>
<protein>
    <submittedName>
        <fullName evidence="1">Uncharacterized protein</fullName>
    </submittedName>
</protein>